<dbReference type="SUPFAM" id="SSF53850">
    <property type="entry name" value="Periplasmic binding protein-like II"/>
    <property type="match status" value="1"/>
</dbReference>
<evidence type="ECO:0000313" key="4">
    <source>
        <dbReference type="Proteomes" id="UP000428330"/>
    </source>
</evidence>
<organism evidence="3 4">
    <name type="scientific">Roseovarius faecimaris</name>
    <dbReference type="NCBI Taxonomy" id="2494550"/>
    <lineage>
        <taxon>Bacteria</taxon>
        <taxon>Pseudomonadati</taxon>
        <taxon>Pseudomonadota</taxon>
        <taxon>Alphaproteobacteria</taxon>
        <taxon>Rhodobacterales</taxon>
        <taxon>Roseobacteraceae</taxon>
        <taxon>Roseovarius</taxon>
    </lineage>
</organism>
<proteinExistence type="predicted"/>
<dbReference type="KEGG" id="rom:EI983_11770"/>
<name>A0A6I6ISP6_9RHOB</name>
<feature type="domain" description="ABC-type glycine betaine transport system substrate-binding" evidence="2">
    <location>
        <begin position="26"/>
        <end position="295"/>
    </location>
</feature>
<dbReference type="OrthoDB" id="7805658at2"/>
<sequence length="313" mass="33656">MMKKTTLLTAASLVLAGAAYADSDETIRIPINEWTGQHISAHITGTLFEKAGYTVEYVTAGAVPQFAAIAQGDLDLQPETWTNNVGDIYPKAVDSGDIVVVGGLGLQPQEGWIYPPYMAEKCPGLPSYEALYDCAQAFASADTFPNGRLITYPADWGTRSKDVVAQIGIPFAPVAGGSEGAMIAEAKAAVAAGDPILMMFWQPHWLFAENDFDWVAWDAADGECVEESGQTRGSACGFQQASIDKIANKDMASKWPGAAAIYEAMSIDNATQNTLMLEIDQKGRDLEEVVAEWIDANEATWMPWVEAGKAAMQ</sequence>
<evidence type="ECO:0000313" key="3">
    <source>
        <dbReference type="EMBL" id="QGX98913.1"/>
    </source>
</evidence>
<dbReference type="AlphaFoldDB" id="A0A6I6ISP6"/>
<reference evidence="4" key="1">
    <citation type="submission" date="2018-12" db="EMBL/GenBank/DDBJ databases">
        <title>Complete genome sequence of Roseovarius sp. MME-070.</title>
        <authorList>
            <person name="Nam Y.-D."/>
            <person name="Kang J."/>
            <person name="Chung W.-H."/>
            <person name="Park Y.S."/>
        </authorList>
    </citation>
    <scope>NUCLEOTIDE SEQUENCE [LARGE SCALE GENOMIC DNA]</scope>
    <source>
        <strain evidence="4">MME-070</strain>
    </source>
</reference>
<evidence type="ECO:0000256" key="1">
    <source>
        <dbReference type="SAM" id="SignalP"/>
    </source>
</evidence>
<keyword evidence="1" id="KW-0732">Signal</keyword>
<accession>A0A6I6ISP6</accession>
<dbReference type="InterPro" id="IPR007210">
    <property type="entry name" value="ABC_Gly_betaine_transp_sub-bd"/>
</dbReference>
<feature type="signal peptide" evidence="1">
    <location>
        <begin position="1"/>
        <end position="21"/>
    </location>
</feature>
<dbReference type="Pfam" id="PF04069">
    <property type="entry name" value="OpuAC"/>
    <property type="match status" value="1"/>
</dbReference>
<dbReference type="Gene3D" id="3.40.190.10">
    <property type="entry name" value="Periplasmic binding protein-like II"/>
    <property type="match status" value="1"/>
</dbReference>
<dbReference type="GO" id="GO:0043190">
    <property type="term" value="C:ATP-binding cassette (ABC) transporter complex"/>
    <property type="evidence" value="ECO:0007669"/>
    <property type="project" value="InterPro"/>
</dbReference>
<dbReference type="Gene3D" id="3.40.190.100">
    <property type="entry name" value="Glycine betaine-binding periplasmic protein, domain 2"/>
    <property type="match status" value="1"/>
</dbReference>
<gene>
    <name evidence="3" type="ORF">EI983_11770</name>
</gene>
<dbReference type="CDD" id="cd13643">
    <property type="entry name" value="PBP2_BCP_2"/>
    <property type="match status" value="1"/>
</dbReference>
<dbReference type="GO" id="GO:0022857">
    <property type="term" value="F:transmembrane transporter activity"/>
    <property type="evidence" value="ECO:0007669"/>
    <property type="project" value="InterPro"/>
</dbReference>
<protein>
    <submittedName>
        <fullName evidence="3">Glycine/betaine ABC transporter substrate-binding protein</fullName>
    </submittedName>
</protein>
<keyword evidence="4" id="KW-1185">Reference proteome</keyword>
<dbReference type="EMBL" id="CP034348">
    <property type="protein sequence ID" value="QGX98913.1"/>
    <property type="molecule type" value="Genomic_DNA"/>
</dbReference>
<feature type="chain" id="PRO_5026175206" evidence="1">
    <location>
        <begin position="22"/>
        <end position="313"/>
    </location>
</feature>
<dbReference type="Proteomes" id="UP000428330">
    <property type="component" value="Chromosome"/>
</dbReference>
<evidence type="ECO:0000259" key="2">
    <source>
        <dbReference type="Pfam" id="PF04069"/>
    </source>
</evidence>